<evidence type="ECO:0000313" key="2">
    <source>
        <dbReference type="EMBL" id="PWR09341.1"/>
    </source>
</evidence>
<evidence type="ECO:0000313" key="3">
    <source>
        <dbReference type="Proteomes" id="UP000246050"/>
    </source>
</evidence>
<gene>
    <name evidence="2" type="ORF">DKT69_31140</name>
</gene>
<reference evidence="2 3" key="1">
    <citation type="submission" date="2018-05" db="EMBL/GenBank/DDBJ databases">
        <title>Micromonosporas from Atacama Desert.</title>
        <authorList>
            <person name="Carro L."/>
            <person name="Golinska P."/>
            <person name="Klenk H.-P."/>
            <person name="Goodfellow M."/>
        </authorList>
    </citation>
    <scope>NUCLEOTIDE SEQUENCE [LARGE SCALE GENOMIC DNA]</scope>
    <source>
        <strain evidence="2 3">4G51</strain>
    </source>
</reference>
<organism evidence="2 3">
    <name type="scientific">Micromonospora sicca</name>
    <dbReference type="NCBI Taxonomy" id="2202420"/>
    <lineage>
        <taxon>Bacteria</taxon>
        <taxon>Bacillati</taxon>
        <taxon>Actinomycetota</taxon>
        <taxon>Actinomycetes</taxon>
        <taxon>Micromonosporales</taxon>
        <taxon>Micromonosporaceae</taxon>
        <taxon>Micromonospora</taxon>
    </lineage>
</organism>
<sequence>MGRVRPGAPFDVGRPVSGAASAEVGVGAVVVSPAAPLAADRGLRARFGRLVDDAAEADRDPADEPDRDRRPSAAVPGDRAGATPSGISASGPGAAVSGMRAGASTSGVAALSVGVPADSGTPGSRVSTSAAGIAVPADCAVLAVPAEGADAAVSTEESAVAVPGLGAVTWVEGRGVAVSSGAT</sequence>
<comment type="caution">
    <text evidence="2">The sequence shown here is derived from an EMBL/GenBank/DDBJ whole genome shotgun (WGS) entry which is preliminary data.</text>
</comment>
<proteinExistence type="predicted"/>
<dbReference type="EMBL" id="QGKS01000399">
    <property type="protein sequence ID" value="PWR09341.1"/>
    <property type="molecule type" value="Genomic_DNA"/>
</dbReference>
<protein>
    <submittedName>
        <fullName evidence="2">Uncharacterized protein</fullName>
    </submittedName>
</protein>
<dbReference type="Proteomes" id="UP000246050">
    <property type="component" value="Unassembled WGS sequence"/>
</dbReference>
<feature type="region of interest" description="Disordered" evidence="1">
    <location>
        <begin position="52"/>
        <end position="100"/>
    </location>
</feature>
<accession>A0A317D376</accession>
<feature type="non-terminal residue" evidence="2">
    <location>
        <position position="183"/>
    </location>
</feature>
<feature type="compositionally biased region" description="Basic and acidic residues" evidence="1">
    <location>
        <begin position="52"/>
        <end position="71"/>
    </location>
</feature>
<evidence type="ECO:0000256" key="1">
    <source>
        <dbReference type="SAM" id="MobiDB-lite"/>
    </source>
</evidence>
<name>A0A317D376_9ACTN</name>
<dbReference type="AlphaFoldDB" id="A0A317D376"/>